<dbReference type="Pfam" id="PF01467">
    <property type="entry name" value="CTP_transf_like"/>
    <property type="match status" value="1"/>
</dbReference>
<keyword evidence="8" id="KW-0378">Hydrolase</keyword>
<evidence type="ECO:0000313" key="16">
    <source>
        <dbReference type="EMBL" id="MDH8678372.1"/>
    </source>
</evidence>
<dbReference type="CDD" id="cd02165">
    <property type="entry name" value="NMNAT"/>
    <property type="match status" value="1"/>
</dbReference>
<proteinExistence type="inferred from homology"/>
<keyword evidence="17" id="KW-1185">Reference proteome</keyword>
<dbReference type="PANTHER" id="PTHR39321:SF3">
    <property type="entry name" value="PHOSPHOPANTETHEINE ADENYLYLTRANSFERASE"/>
    <property type="match status" value="1"/>
</dbReference>
<comment type="similarity">
    <text evidence="14">Belongs to the NadD family.</text>
</comment>
<comment type="caution">
    <text evidence="16">The sequence shown here is derived from an EMBL/GenBank/DDBJ whole genome shotgun (WGS) entry which is preliminary data.</text>
</comment>
<dbReference type="SUPFAM" id="SSF109604">
    <property type="entry name" value="HD-domain/PDEase-like"/>
    <property type="match status" value="1"/>
</dbReference>
<dbReference type="InterPro" id="IPR003607">
    <property type="entry name" value="HD/PDEase_dom"/>
</dbReference>
<dbReference type="Gene3D" id="1.10.3210.10">
    <property type="entry name" value="Hypothetical protein af1432"/>
    <property type="match status" value="1"/>
</dbReference>
<comment type="pathway">
    <text evidence="2 14">Cofactor biosynthesis; NAD(+) biosynthesis; deamido-NAD(+) from nicotinate D-ribonucleotide: step 1/1.</text>
</comment>
<dbReference type="SMART" id="SM00471">
    <property type="entry name" value="HDc"/>
    <property type="match status" value="1"/>
</dbReference>
<organism evidence="16 17">
    <name type="scientific">Fusibacter bizertensis</name>
    <dbReference type="NCBI Taxonomy" id="1488331"/>
    <lineage>
        <taxon>Bacteria</taxon>
        <taxon>Bacillati</taxon>
        <taxon>Bacillota</taxon>
        <taxon>Clostridia</taxon>
        <taxon>Eubacteriales</taxon>
        <taxon>Eubacteriales Family XII. Incertae Sedis</taxon>
        <taxon>Fusibacter</taxon>
    </lineage>
</organism>
<keyword evidence="9 14" id="KW-0067">ATP-binding</keyword>
<dbReference type="InterPro" id="IPR005248">
    <property type="entry name" value="NadD/NMNAT"/>
</dbReference>
<evidence type="ECO:0000256" key="5">
    <source>
        <dbReference type="ARBA" id="ARBA00022695"/>
    </source>
</evidence>
<evidence type="ECO:0000256" key="11">
    <source>
        <dbReference type="ARBA" id="ARBA00023027"/>
    </source>
</evidence>
<dbReference type="RefSeq" id="WP_281094215.1">
    <property type="nucleotide sequence ID" value="NZ_JARYZI010000005.1"/>
</dbReference>
<dbReference type="NCBIfam" id="TIGR00125">
    <property type="entry name" value="cyt_tran_rel"/>
    <property type="match status" value="1"/>
</dbReference>
<dbReference type="NCBIfam" id="TIGR00488">
    <property type="entry name" value="bis(5'-nucleosyl)-tetraphosphatase (symmetrical) YqeK"/>
    <property type="match status" value="1"/>
</dbReference>
<evidence type="ECO:0000256" key="9">
    <source>
        <dbReference type="ARBA" id="ARBA00022840"/>
    </source>
</evidence>
<dbReference type="SUPFAM" id="SSF52374">
    <property type="entry name" value="Nucleotidylyl transferase"/>
    <property type="match status" value="1"/>
</dbReference>
<keyword evidence="11 14" id="KW-0520">NAD</keyword>
<keyword evidence="3 14" id="KW-0662">Pyridine nucleotide biosynthesis</keyword>
<keyword evidence="4 14" id="KW-0808">Transferase</keyword>
<dbReference type="NCBIfam" id="NF000840">
    <property type="entry name" value="PRK00071.1-3"/>
    <property type="match status" value="1"/>
</dbReference>
<keyword evidence="5 14" id="KW-0548">Nucleotidyltransferase</keyword>
<evidence type="ECO:0000256" key="8">
    <source>
        <dbReference type="ARBA" id="ARBA00022801"/>
    </source>
</evidence>
<evidence type="ECO:0000259" key="15">
    <source>
        <dbReference type="SMART" id="SM00471"/>
    </source>
</evidence>
<evidence type="ECO:0000256" key="3">
    <source>
        <dbReference type="ARBA" id="ARBA00022642"/>
    </source>
</evidence>
<evidence type="ECO:0000256" key="4">
    <source>
        <dbReference type="ARBA" id="ARBA00022679"/>
    </source>
</evidence>
<evidence type="ECO:0000256" key="1">
    <source>
        <dbReference type="ARBA" id="ARBA00002324"/>
    </source>
</evidence>
<dbReference type="Proteomes" id="UP001158045">
    <property type="component" value="Unassembled WGS sequence"/>
</dbReference>
<gene>
    <name evidence="14 16" type="primary">nadD</name>
    <name evidence="16" type="ORF">QE109_09455</name>
</gene>
<dbReference type="Gene3D" id="3.40.50.620">
    <property type="entry name" value="HUPs"/>
    <property type="match status" value="1"/>
</dbReference>
<keyword evidence="6" id="KW-0479">Metal-binding</keyword>
<dbReference type="HAMAP" id="MF_00244">
    <property type="entry name" value="NaMN_adenylyltr"/>
    <property type="match status" value="1"/>
</dbReference>
<dbReference type="EC" id="2.7.7.18" evidence="14"/>
<dbReference type="NCBIfam" id="TIGR00482">
    <property type="entry name" value="nicotinate (nicotinamide) nucleotide adenylyltransferase"/>
    <property type="match status" value="1"/>
</dbReference>
<dbReference type="PANTHER" id="PTHR39321">
    <property type="entry name" value="NICOTINATE-NUCLEOTIDE ADENYLYLTRANSFERASE-RELATED"/>
    <property type="match status" value="1"/>
</dbReference>
<comment type="catalytic activity">
    <reaction evidence="13">
        <text>P(1),P(4)-bis(5'-adenosyl) tetraphosphate + H2O = 2 ADP + 2 H(+)</text>
        <dbReference type="Rhea" id="RHEA:24252"/>
        <dbReference type="ChEBI" id="CHEBI:15377"/>
        <dbReference type="ChEBI" id="CHEBI:15378"/>
        <dbReference type="ChEBI" id="CHEBI:58141"/>
        <dbReference type="ChEBI" id="CHEBI:456216"/>
        <dbReference type="EC" id="3.6.1.41"/>
    </reaction>
</comment>
<comment type="function">
    <text evidence="1 14">Catalyzes the reversible adenylation of nicotinate mononucleotide (NaMN) to nicotinic acid adenine dinucleotide (NaAD).</text>
</comment>
<evidence type="ECO:0000256" key="6">
    <source>
        <dbReference type="ARBA" id="ARBA00022723"/>
    </source>
</evidence>
<dbReference type="CDD" id="cd00077">
    <property type="entry name" value="HDc"/>
    <property type="match status" value="1"/>
</dbReference>
<dbReference type="InterPro" id="IPR005249">
    <property type="entry name" value="YqeK"/>
</dbReference>
<feature type="domain" description="HD/PDEase" evidence="15">
    <location>
        <begin position="224"/>
        <end position="352"/>
    </location>
</feature>
<evidence type="ECO:0000256" key="14">
    <source>
        <dbReference type="HAMAP-Rule" id="MF_00244"/>
    </source>
</evidence>
<protein>
    <recommendedName>
        <fullName evidence="14">Probable nicotinate-nucleotide adenylyltransferase</fullName>
        <ecNumber evidence="14">2.7.7.18</ecNumber>
    </recommendedName>
    <alternativeName>
        <fullName evidence="14">Deamido-NAD(+) diphosphorylase</fullName>
    </alternativeName>
    <alternativeName>
        <fullName evidence="14">Deamido-NAD(+) pyrophosphorylase</fullName>
    </alternativeName>
    <alternativeName>
        <fullName evidence="14">Nicotinate mononucleotide adenylyltransferase</fullName>
        <shortName evidence="14">NaMN adenylyltransferase</shortName>
    </alternativeName>
</protein>
<evidence type="ECO:0000256" key="12">
    <source>
        <dbReference type="ARBA" id="ARBA00048721"/>
    </source>
</evidence>
<sequence>MDSESVGRRIGIMGGTFDPIHFGHLMLAEQIRTSLHLDEVLFIPVGKAPHKSLANAADKMQRFEMTQLAIESNPFFKISDIEIRQKGTTYAIDTVKAIKKTLQDKDELFFITGADAILQLESWKEYAELIQLVNFIGATRPGVDPHELSDQIERLKFQYGAKIELSYVPALAISSTDIRKSVEEEKSVKYLLPESVEAYIQDNFLYRQHHPMLYKMKDILQTKLSAKRFKHCVETAHLSRKLAVLYGAQAEKAEFAGLCHDYAKEIKSKEMLQLVKRYDIFEDDSILATPNLAHGEVAAALLKSEYHILDQEILDAIKWHTYGIKNMSLLCKIVYVADIIEPSRHFNGVEILRKLAYISLDETILTFHGQCEQLLSSKKLKLHKNTQEMIDQLKKDKNNRIEANNGSDI</sequence>
<keyword evidence="10" id="KW-0408">Iron</keyword>
<accession>A0ABT6ND85</accession>
<evidence type="ECO:0000256" key="13">
    <source>
        <dbReference type="ARBA" id="ARBA00049417"/>
    </source>
</evidence>
<dbReference type="InterPro" id="IPR004821">
    <property type="entry name" value="Cyt_trans-like"/>
</dbReference>
<evidence type="ECO:0000256" key="10">
    <source>
        <dbReference type="ARBA" id="ARBA00023004"/>
    </source>
</evidence>
<evidence type="ECO:0000256" key="7">
    <source>
        <dbReference type="ARBA" id="ARBA00022741"/>
    </source>
</evidence>
<evidence type="ECO:0000256" key="2">
    <source>
        <dbReference type="ARBA" id="ARBA00005019"/>
    </source>
</evidence>
<keyword evidence="7 14" id="KW-0547">Nucleotide-binding</keyword>
<evidence type="ECO:0000313" key="17">
    <source>
        <dbReference type="Proteomes" id="UP001158045"/>
    </source>
</evidence>
<dbReference type="InterPro" id="IPR006674">
    <property type="entry name" value="HD_domain"/>
</dbReference>
<comment type="catalytic activity">
    <reaction evidence="12 14">
        <text>nicotinate beta-D-ribonucleotide + ATP + H(+) = deamido-NAD(+) + diphosphate</text>
        <dbReference type="Rhea" id="RHEA:22860"/>
        <dbReference type="ChEBI" id="CHEBI:15378"/>
        <dbReference type="ChEBI" id="CHEBI:30616"/>
        <dbReference type="ChEBI" id="CHEBI:33019"/>
        <dbReference type="ChEBI" id="CHEBI:57502"/>
        <dbReference type="ChEBI" id="CHEBI:58437"/>
        <dbReference type="EC" id="2.7.7.18"/>
    </reaction>
</comment>
<dbReference type="InterPro" id="IPR014729">
    <property type="entry name" value="Rossmann-like_a/b/a_fold"/>
</dbReference>
<dbReference type="GO" id="GO:0004515">
    <property type="term" value="F:nicotinate-nucleotide adenylyltransferase activity"/>
    <property type="evidence" value="ECO:0007669"/>
    <property type="project" value="UniProtKB-EC"/>
</dbReference>
<dbReference type="Pfam" id="PF01966">
    <property type="entry name" value="HD"/>
    <property type="match status" value="1"/>
</dbReference>
<dbReference type="EMBL" id="JARYZI010000005">
    <property type="protein sequence ID" value="MDH8678372.1"/>
    <property type="molecule type" value="Genomic_DNA"/>
</dbReference>
<reference evidence="16 17" key="1">
    <citation type="submission" date="2023-04" db="EMBL/GenBank/DDBJ databases">
        <title>Fusibacter bizertensis strain WBS, isolated from littoral bottom sediments of the Arctic seas - biochemical and genomic analysis.</title>
        <authorList>
            <person name="Brioukhanov A.L."/>
        </authorList>
    </citation>
    <scope>NUCLEOTIDE SEQUENCE [LARGE SCALE GENOMIC DNA]</scope>
    <source>
        <strain evidence="16 17">WBS</strain>
    </source>
</reference>
<name>A0ABT6ND85_9FIRM</name>